<dbReference type="PROSITE" id="PS00870">
    <property type="entry name" value="CLPAB_1"/>
    <property type="match status" value="1"/>
</dbReference>
<dbReference type="InterPro" id="IPR041546">
    <property type="entry name" value="ClpA/ClpB_AAA_lid"/>
</dbReference>
<dbReference type="PROSITE" id="PS51903">
    <property type="entry name" value="CLP_R"/>
    <property type="match status" value="1"/>
</dbReference>
<dbReference type="InterPro" id="IPR028299">
    <property type="entry name" value="ClpA/B_CS2"/>
</dbReference>
<keyword evidence="17" id="KW-1185">Reference proteome</keyword>
<feature type="domain" description="Clp R" evidence="15">
    <location>
        <begin position="3"/>
        <end position="146"/>
    </location>
</feature>
<evidence type="ECO:0000313" key="17">
    <source>
        <dbReference type="Proteomes" id="UP000288279"/>
    </source>
</evidence>
<dbReference type="GO" id="GO:0016887">
    <property type="term" value="F:ATP hydrolysis activity"/>
    <property type="evidence" value="ECO:0007669"/>
    <property type="project" value="InterPro"/>
</dbReference>
<dbReference type="NCBIfam" id="TIGR03346">
    <property type="entry name" value="chaperone_ClpB"/>
    <property type="match status" value="1"/>
</dbReference>
<dbReference type="Gene3D" id="1.10.8.60">
    <property type="match status" value="1"/>
</dbReference>
<feature type="coiled-coil region" evidence="14">
    <location>
        <begin position="412"/>
        <end position="530"/>
    </location>
</feature>
<evidence type="ECO:0000256" key="3">
    <source>
        <dbReference type="ARBA" id="ARBA00017574"/>
    </source>
</evidence>
<evidence type="ECO:0000256" key="11">
    <source>
        <dbReference type="ARBA" id="ARBA00026057"/>
    </source>
</evidence>
<dbReference type="GO" id="GO:0042802">
    <property type="term" value="F:identical protein binding"/>
    <property type="evidence" value="ECO:0007669"/>
    <property type="project" value="UniProtKB-ARBA"/>
</dbReference>
<dbReference type="SMART" id="SM00382">
    <property type="entry name" value="AAA"/>
    <property type="match status" value="2"/>
</dbReference>
<dbReference type="FunFam" id="3.40.50.300:FF:000010">
    <property type="entry name" value="Chaperone clpB 1, putative"/>
    <property type="match status" value="1"/>
</dbReference>
<reference evidence="16 17" key="1">
    <citation type="journal article" date="2011" name="Front. Microbiol.">
        <title>Genomic signatures of strain selection and enhancement in Bacillus atrophaeus var. globigii, a historical biowarfare simulant.</title>
        <authorList>
            <person name="Gibbons H.S."/>
            <person name="Broomall S.M."/>
            <person name="McNew L.A."/>
            <person name="Daligault H."/>
            <person name="Chapman C."/>
            <person name="Bruce D."/>
            <person name="Karavis M."/>
            <person name="Krepps M."/>
            <person name="McGregor P.A."/>
            <person name="Hong C."/>
            <person name="Park K.H."/>
            <person name="Akmal A."/>
            <person name="Feldman A."/>
            <person name="Lin J.S."/>
            <person name="Chang W.E."/>
            <person name="Higgs B.W."/>
            <person name="Demirev P."/>
            <person name="Lindquist J."/>
            <person name="Liem A."/>
            <person name="Fochler E."/>
            <person name="Read T.D."/>
            <person name="Tapia R."/>
            <person name="Johnson S."/>
            <person name="Bishop-Lilly K.A."/>
            <person name="Detter C."/>
            <person name="Han C."/>
            <person name="Sozhamannan S."/>
            <person name="Rosenzweig C.N."/>
            <person name="Skowronski E.W."/>
        </authorList>
    </citation>
    <scope>NUCLEOTIDE SEQUENCE [LARGE SCALE GENOMIC DNA]</scope>
    <source>
        <strain evidence="16 17">PIT1</strain>
    </source>
</reference>
<dbReference type="FunFam" id="1.10.1780.10:FF:000003">
    <property type="entry name" value="ATP-dependent chaperone ClpB"/>
    <property type="match status" value="1"/>
</dbReference>
<dbReference type="Pfam" id="PF17871">
    <property type="entry name" value="AAA_lid_9"/>
    <property type="match status" value="1"/>
</dbReference>
<evidence type="ECO:0000256" key="7">
    <source>
        <dbReference type="ARBA" id="ARBA00022840"/>
    </source>
</evidence>
<organism evidence="16 17">
    <name type="scientific">Pseudidiomarina taiwanensis</name>
    <dbReference type="NCBI Taxonomy" id="337250"/>
    <lineage>
        <taxon>Bacteria</taxon>
        <taxon>Pseudomonadati</taxon>
        <taxon>Pseudomonadota</taxon>
        <taxon>Gammaproteobacteria</taxon>
        <taxon>Alteromonadales</taxon>
        <taxon>Idiomarinaceae</taxon>
        <taxon>Pseudidiomarina</taxon>
    </lineage>
</organism>
<evidence type="ECO:0000256" key="12">
    <source>
        <dbReference type="PROSITE-ProRule" id="PRU01251"/>
    </source>
</evidence>
<dbReference type="InterPro" id="IPR003959">
    <property type="entry name" value="ATPase_AAA_core"/>
</dbReference>
<evidence type="ECO:0000259" key="15">
    <source>
        <dbReference type="PROSITE" id="PS51903"/>
    </source>
</evidence>
<dbReference type="Pfam" id="PF02861">
    <property type="entry name" value="Clp_N"/>
    <property type="match status" value="1"/>
</dbReference>
<dbReference type="EMBL" id="PIQG01000005">
    <property type="protein sequence ID" value="RUO75736.1"/>
    <property type="molecule type" value="Genomic_DNA"/>
</dbReference>
<dbReference type="Pfam" id="PF10431">
    <property type="entry name" value="ClpB_D2-small"/>
    <property type="match status" value="1"/>
</dbReference>
<dbReference type="SMART" id="SM01086">
    <property type="entry name" value="ClpB_D2-small"/>
    <property type="match status" value="1"/>
</dbReference>
<keyword evidence="9 14" id="KW-0175">Coiled coil</keyword>
<dbReference type="PRINTS" id="PR00300">
    <property type="entry name" value="CLPPROTEASEA"/>
</dbReference>
<evidence type="ECO:0000256" key="4">
    <source>
        <dbReference type="ARBA" id="ARBA00022490"/>
    </source>
</evidence>
<dbReference type="OrthoDB" id="9803641at2"/>
<dbReference type="AlphaFoldDB" id="A0A432ZCS2"/>
<dbReference type="CDD" id="cd00009">
    <property type="entry name" value="AAA"/>
    <property type="match status" value="1"/>
</dbReference>
<dbReference type="InterPro" id="IPR018368">
    <property type="entry name" value="ClpA/B_CS1"/>
</dbReference>
<dbReference type="SUPFAM" id="SSF81923">
    <property type="entry name" value="Double Clp-N motif"/>
    <property type="match status" value="1"/>
</dbReference>
<accession>A0A432ZCS2</accession>
<evidence type="ECO:0000313" key="16">
    <source>
        <dbReference type="EMBL" id="RUO75736.1"/>
    </source>
</evidence>
<keyword evidence="7 13" id="KW-0067">ATP-binding</keyword>
<dbReference type="SUPFAM" id="SSF52540">
    <property type="entry name" value="P-loop containing nucleoside triphosphate hydrolases"/>
    <property type="match status" value="2"/>
</dbReference>
<evidence type="ECO:0000256" key="1">
    <source>
        <dbReference type="ARBA" id="ARBA00004496"/>
    </source>
</evidence>
<comment type="similarity">
    <text evidence="2 13">Belongs to the ClpA/ClpB family.</text>
</comment>
<dbReference type="PROSITE" id="PS00871">
    <property type="entry name" value="CLPAB_2"/>
    <property type="match status" value="1"/>
</dbReference>
<dbReference type="Gene3D" id="1.10.1780.10">
    <property type="entry name" value="Clp, N-terminal domain"/>
    <property type="match status" value="1"/>
</dbReference>
<keyword evidence="5 12" id="KW-0677">Repeat</keyword>
<proteinExistence type="inferred from homology"/>
<dbReference type="Pfam" id="PF00004">
    <property type="entry name" value="AAA"/>
    <property type="match status" value="1"/>
</dbReference>
<dbReference type="GO" id="GO:0034605">
    <property type="term" value="P:cellular response to heat"/>
    <property type="evidence" value="ECO:0007669"/>
    <property type="project" value="TreeGrafter"/>
</dbReference>
<dbReference type="Pfam" id="PF07724">
    <property type="entry name" value="AAA_2"/>
    <property type="match status" value="1"/>
</dbReference>
<dbReference type="InterPro" id="IPR019489">
    <property type="entry name" value="Clp_ATPase_C"/>
</dbReference>
<dbReference type="FunFam" id="3.40.50.300:FF:000025">
    <property type="entry name" value="ATP-dependent Clp protease subunit"/>
    <property type="match status" value="1"/>
</dbReference>
<gene>
    <name evidence="14" type="primary">clpB</name>
    <name evidence="16" type="ORF">CWI83_10215</name>
</gene>
<evidence type="ECO:0000256" key="5">
    <source>
        <dbReference type="ARBA" id="ARBA00022737"/>
    </source>
</evidence>
<dbReference type="FunFam" id="3.40.50.300:FF:000120">
    <property type="entry name" value="ATP-dependent chaperone ClpB"/>
    <property type="match status" value="1"/>
</dbReference>
<dbReference type="PANTHER" id="PTHR11638">
    <property type="entry name" value="ATP-DEPENDENT CLP PROTEASE"/>
    <property type="match status" value="1"/>
</dbReference>
<dbReference type="InterPro" id="IPR001270">
    <property type="entry name" value="ClpA/B"/>
</dbReference>
<keyword evidence="4 14" id="KW-0963">Cytoplasm</keyword>
<dbReference type="GO" id="GO:0005524">
    <property type="term" value="F:ATP binding"/>
    <property type="evidence" value="ECO:0007669"/>
    <property type="project" value="UniProtKB-UniRule"/>
</dbReference>
<dbReference type="FunFam" id="1.10.8.60:FF:000017">
    <property type="entry name" value="ATP-dependent chaperone ClpB"/>
    <property type="match status" value="1"/>
</dbReference>
<keyword evidence="10 13" id="KW-0143">Chaperone</keyword>
<name>A0A432ZCS2_9GAMM</name>
<dbReference type="NCBIfam" id="NF008118">
    <property type="entry name" value="PRK10865.1"/>
    <property type="match status" value="1"/>
</dbReference>
<dbReference type="InterPro" id="IPR017730">
    <property type="entry name" value="Chaperonin_ClpB"/>
</dbReference>
<comment type="subcellular location">
    <subcellularLocation>
        <location evidence="1 14">Cytoplasm</location>
    </subcellularLocation>
</comment>
<dbReference type="Gene3D" id="3.40.50.300">
    <property type="entry name" value="P-loop containing nucleotide triphosphate hydrolases"/>
    <property type="match status" value="3"/>
</dbReference>
<comment type="subunit">
    <text evidence="11">Homohexamer. The oligomerization is ATP-dependent.</text>
</comment>
<dbReference type="InterPro" id="IPR050130">
    <property type="entry name" value="ClpA_ClpB"/>
</dbReference>
<comment type="caution">
    <text evidence="16">The sequence shown here is derived from an EMBL/GenBank/DDBJ whole genome shotgun (WGS) entry which is preliminary data.</text>
</comment>
<dbReference type="InterPro" id="IPR036628">
    <property type="entry name" value="Clp_N_dom_sf"/>
</dbReference>
<evidence type="ECO:0000256" key="6">
    <source>
        <dbReference type="ARBA" id="ARBA00022741"/>
    </source>
</evidence>
<dbReference type="CDD" id="cd19499">
    <property type="entry name" value="RecA-like_ClpB_Hsp104-like"/>
    <property type="match status" value="1"/>
</dbReference>
<dbReference type="PANTHER" id="PTHR11638:SF18">
    <property type="entry name" value="HEAT SHOCK PROTEIN 104"/>
    <property type="match status" value="1"/>
</dbReference>
<dbReference type="GO" id="GO:0042026">
    <property type="term" value="P:protein refolding"/>
    <property type="evidence" value="ECO:0007669"/>
    <property type="project" value="UniProtKB-UniRule"/>
</dbReference>
<evidence type="ECO:0000256" key="14">
    <source>
        <dbReference type="RuleBase" id="RU362034"/>
    </source>
</evidence>
<evidence type="ECO:0000256" key="8">
    <source>
        <dbReference type="ARBA" id="ARBA00023016"/>
    </source>
</evidence>
<dbReference type="RefSeq" id="WP_126828663.1">
    <property type="nucleotide sequence ID" value="NZ_PIQG01000005.1"/>
</dbReference>
<dbReference type="GO" id="GO:0005829">
    <property type="term" value="C:cytosol"/>
    <property type="evidence" value="ECO:0007669"/>
    <property type="project" value="UniProtKB-ARBA"/>
</dbReference>
<keyword evidence="6 13" id="KW-0547">Nucleotide-binding</keyword>
<protein>
    <recommendedName>
        <fullName evidence="3 14">Chaperone protein ClpB</fullName>
    </recommendedName>
</protein>
<comment type="subunit">
    <text evidence="14">Homohexamer; The oligomerization is ATP-dependent.</text>
</comment>
<dbReference type="InterPro" id="IPR003593">
    <property type="entry name" value="AAA+_ATPase"/>
</dbReference>
<comment type="function">
    <text evidence="14">Part of a stress-induced multi-chaperone system, it is involved in the recovery of the cell from heat-induced damage, in cooperation with DnaK, DnaJ and GrpE.</text>
</comment>
<sequence>MRFDRLTTKFQAAIADAQSLALGRDHQFIEPVHLMSALLNQDGGALRPLLTLMGIDSNALRTKLAAALEALPQVQGAGGEVQVSQQTGVLLNLCDKYAQKRNDQYISSELFVLAATEDKGTLGDILKGLGVTRQKVEEAIDKVRGGEAVQDQNAEDQRQALDKYTIDLTERAEQGKLDPVIGRDEEIRRTIQVLQRRTKNNPVLIGEPGVGKTAIVEGLAQRIVNGEVPEGLKHKRVLSLDLGALLAGAKYRGEFEERLKAVLNELGKEEGRIILFIDELHTMVGAGKADGAMDAGNMLKPALARGELHCVGATTLDEYRQYIEKDAALERRFQKVLVDEPTVEDTIAILRGLKERYEVHHSVQITDPAIVAAATLSHRYISDRQLPDKAIDLIDEAASSIRMQIDSKPEELDRLDRRIIQLQLESKALEKETDEASKKRLASLQGELGELQRKYAELEEVWTSEKASVQGAQAIKAQLEQARTDLEIARRAGDLNRMSELQYGKIPELEQQLQQAESAEEQELSLLRNKVTDEQIAEVLSRWTGIPVSKMLEGEREKLLQMETQLHQRVVGQDEAVTSVSNAIRRSRAGLSDPQRPIGSFLFLGPTGVGKTELCKALANFMFDTDEAMVRIDMSEFMEKHSVARLVGAPPGYVGYEEGGYLTEAVRRRPYSVVLLDEVEKAHPDVFNILLQVLDDGRLTDGQGRTVDFRNTVIIMTSNLGSDVIQEKAHQQSYDEMKTDVMGILQHHFRPEFLNRIDETVVFHPLAQEQIKNIASIQLQRLYKRLQERDYQLQLSDEALAHLAKAGFDPVFGARPLKRAIQQELENPLAQRILSGQLLPGQMIHVDVEEGNLTITQ</sequence>
<dbReference type="InterPro" id="IPR027417">
    <property type="entry name" value="P-loop_NTPase"/>
</dbReference>
<evidence type="ECO:0000256" key="10">
    <source>
        <dbReference type="ARBA" id="ARBA00023186"/>
    </source>
</evidence>
<evidence type="ECO:0000256" key="2">
    <source>
        <dbReference type="ARBA" id="ARBA00008675"/>
    </source>
</evidence>
<keyword evidence="8 14" id="KW-0346">Stress response</keyword>
<evidence type="ECO:0000256" key="13">
    <source>
        <dbReference type="RuleBase" id="RU004432"/>
    </source>
</evidence>
<evidence type="ECO:0000256" key="9">
    <source>
        <dbReference type="ARBA" id="ARBA00023054"/>
    </source>
</evidence>
<dbReference type="Proteomes" id="UP000288279">
    <property type="component" value="Unassembled WGS sequence"/>
</dbReference>
<dbReference type="InterPro" id="IPR004176">
    <property type="entry name" value="Clp_R_N"/>
</dbReference>